<dbReference type="EMBL" id="BMYJ01000007">
    <property type="protein sequence ID" value="GHC60314.1"/>
    <property type="molecule type" value="Genomic_DNA"/>
</dbReference>
<gene>
    <name evidence="5" type="ORF">GCM10007315_25370</name>
</gene>
<accession>A0A918TTF0</accession>
<dbReference type="PANTHER" id="PTHR46796">
    <property type="entry name" value="HTH-TYPE TRANSCRIPTIONAL ACTIVATOR RHAS-RELATED"/>
    <property type="match status" value="1"/>
</dbReference>
<evidence type="ECO:0000256" key="1">
    <source>
        <dbReference type="ARBA" id="ARBA00023015"/>
    </source>
</evidence>
<dbReference type="Proteomes" id="UP000638981">
    <property type="component" value="Unassembled WGS sequence"/>
</dbReference>
<feature type="domain" description="HTH araC/xylS-type" evidence="4">
    <location>
        <begin position="200"/>
        <end position="298"/>
    </location>
</feature>
<dbReference type="GO" id="GO:0003700">
    <property type="term" value="F:DNA-binding transcription factor activity"/>
    <property type="evidence" value="ECO:0007669"/>
    <property type="project" value="InterPro"/>
</dbReference>
<protein>
    <submittedName>
        <fullName evidence="5">AraC family transcriptional regulator</fullName>
    </submittedName>
</protein>
<evidence type="ECO:0000259" key="4">
    <source>
        <dbReference type="PROSITE" id="PS01124"/>
    </source>
</evidence>
<dbReference type="SMART" id="SM00342">
    <property type="entry name" value="HTH_ARAC"/>
    <property type="match status" value="1"/>
</dbReference>
<proteinExistence type="predicted"/>
<evidence type="ECO:0000256" key="3">
    <source>
        <dbReference type="ARBA" id="ARBA00023163"/>
    </source>
</evidence>
<organism evidence="5 6">
    <name type="scientific">Neogemmobacter tilapiae</name>
    <dbReference type="NCBI Taxonomy" id="875041"/>
    <lineage>
        <taxon>Bacteria</taxon>
        <taxon>Pseudomonadati</taxon>
        <taxon>Pseudomonadota</taxon>
        <taxon>Alphaproteobacteria</taxon>
        <taxon>Rhodobacterales</taxon>
        <taxon>Paracoccaceae</taxon>
        <taxon>Neogemmobacter</taxon>
    </lineage>
</organism>
<keyword evidence="3" id="KW-0804">Transcription</keyword>
<dbReference type="Gene3D" id="1.10.10.60">
    <property type="entry name" value="Homeodomain-like"/>
    <property type="match status" value="2"/>
</dbReference>
<dbReference type="InterPro" id="IPR009057">
    <property type="entry name" value="Homeodomain-like_sf"/>
</dbReference>
<dbReference type="GO" id="GO:0043565">
    <property type="term" value="F:sequence-specific DNA binding"/>
    <property type="evidence" value="ECO:0007669"/>
    <property type="project" value="InterPro"/>
</dbReference>
<dbReference type="SUPFAM" id="SSF46689">
    <property type="entry name" value="Homeodomain-like"/>
    <property type="match status" value="2"/>
</dbReference>
<comment type="caution">
    <text evidence="5">The sequence shown here is derived from an EMBL/GenBank/DDBJ whole genome shotgun (WGS) entry which is preliminary data.</text>
</comment>
<dbReference type="Pfam" id="PF12833">
    <property type="entry name" value="HTH_18"/>
    <property type="match status" value="1"/>
</dbReference>
<dbReference type="PROSITE" id="PS01124">
    <property type="entry name" value="HTH_ARAC_FAMILY_2"/>
    <property type="match status" value="1"/>
</dbReference>
<keyword evidence="6" id="KW-1185">Reference proteome</keyword>
<evidence type="ECO:0000313" key="6">
    <source>
        <dbReference type="Proteomes" id="UP000638981"/>
    </source>
</evidence>
<evidence type="ECO:0000256" key="2">
    <source>
        <dbReference type="ARBA" id="ARBA00023125"/>
    </source>
</evidence>
<name>A0A918TTF0_9RHOB</name>
<dbReference type="InterPro" id="IPR018060">
    <property type="entry name" value="HTH_AraC"/>
</dbReference>
<sequence length="302" mass="32352">MLVLRMTFRPRMTAFTEGIRATDALRWRAWDGVVADLWCAEGVVGGGGHYVSPDPRIVIFLDEGASAVRLSDKAAGGGVLTSGRVSFVPAGMPLWSRIVESRRFQHLDLHFDGAALLRRLAGRFHPTAAEQALARPVMADDSGPILDIARLLAGEVASPSQHDLFAEGLILAILGGVLPLGEARGNTGAVRGGLSGWQMRRITDFMQANLHRRVSVAELAAQIGLSESWFARAFKQGRGETPHNWQQSLRIDAAKALLGGQDHGLAEIAAATGFADQAHMTRAFRGVTGTTPAAWRRAHAAG</sequence>
<dbReference type="InterPro" id="IPR050204">
    <property type="entry name" value="AraC_XylS_family_regulators"/>
</dbReference>
<keyword evidence="2" id="KW-0238">DNA-binding</keyword>
<dbReference type="AlphaFoldDB" id="A0A918TTF0"/>
<reference evidence="5" key="1">
    <citation type="journal article" date="2014" name="Int. J. Syst. Evol. Microbiol.">
        <title>Complete genome sequence of Corynebacterium casei LMG S-19264T (=DSM 44701T), isolated from a smear-ripened cheese.</title>
        <authorList>
            <consortium name="US DOE Joint Genome Institute (JGI-PGF)"/>
            <person name="Walter F."/>
            <person name="Albersmeier A."/>
            <person name="Kalinowski J."/>
            <person name="Ruckert C."/>
        </authorList>
    </citation>
    <scope>NUCLEOTIDE SEQUENCE</scope>
    <source>
        <strain evidence="5">KCTC 23310</strain>
    </source>
</reference>
<evidence type="ECO:0000313" key="5">
    <source>
        <dbReference type="EMBL" id="GHC60314.1"/>
    </source>
</evidence>
<reference evidence="5" key="2">
    <citation type="submission" date="2020-09" db="EMBL/GenBank/DDBJ databases">
        <authorList>
            <person name="Sun Q."/>
            <person name="Kim S."/>
        </authorList>
    </citation>
    <scope>NUCLEOTIDE SEQUENCE</scope>
    <source>
        <strain evidence="5">KCTC 23310</strain>
    </source>
</reference>
<dbReference type="PANTHER" id="PTHR46796:SF14">
    <property type="entry name" value="TRANSCRIPTIONAL REGULATORY PROTEIN"/>
    <property type="match status" value="1"/>
</dbReference>
<keyword evidence="1" id="KW-0805">Transcription regulation</keyword>